<organism evidence="1 2">
    <name type="scientific">Rhododendron griersonianum</name>
    <dbReference type="NCBI Taxonomy" id="479676"/>
    <lineage>
        <taxon>Eukaryota</taxon>
        <taxon>Viridiplantae</taxon>
        <taxon>Streptophyta</taxon>
        <taxon>Embryophyta</taxon>
        <taxon>Tracheophyta</taxon>
        <taxon>Spermatophyta</taxon>
        <taxon>Magnoliopsida</taxon>
        <taxon>eudicotyledons</taxon>
        <taxon>Gunneridae</taxon>
        <taxon>Pentapetalae</taxon>
        <taxon>asterids</taxon>
        <taxon>Ericales</taxon>
        <taxon>Ericaceae</taxon>
        <taxon>Ericoideae</taxon>
        <taxon>Rhodoreae</taxon>
        <taxon>Rhododendron</taxon>
    </lineage>
</organism>
<proteinExistence type="predicted"/>
<comment type="caution">
    <text evidence="1">The sequence shown here is derived from an EMBL/GenBank/DDBJ whole genome shotgun (WGS) entry which is preliminary data.</text>
</comment>
<evidence type="ECO:0000313" key="1">
    <source>
        <dbReference type="EMBL" id="KAG5524798.1"/>
    </source>
</evidence>
<dbReference type="EMBL" id="JACTNZ010000011">
    <property type="protein sequence ID" value="KAG5524798.1"/>
    <property type="molecule type" value="Genomic_DNA"/>
</dbReference>
<evidence type="ECO:0000313" key="2">
    <source>
        <dbReference type="Proteomes" id="UP000823749"/>
    </source>
</evidence>
<dbReference type="Proteomes" id="UP000823749">
    <property type="component" value="Chromosome 11"/>
</dbReference>
<accession>A0AAV6I820</accession>
<dbReference type="AlphaFoldDB" id="A0AAV6I820"/>
<protein>
    <recommendedName>
        <fullName evidence="3">Secreted protein</fullName>
    </recommendedName>
</protein>
<reference evidence="1" key="1">
    <citation type="submission" date="2020-08" db="EMBL/GenBank/DDBJ databases">
        <title>Plant Genome Project.</title>
        <authorList>
            <person name="Zhang R.-G."/>
        </authorList>
    </citation>
    <scope>NUCLEOTIDE SEQUENCE</scope>
    <source>
        <strain evidence="1">WSP0</strain>
        <tissue evidence="1">Leaf</tissue>
    </source>
</reference>
<sequence>MMVQFFQLVCAGVVVFRHGANFRFRAFSSHLTFQPLRCISLSLSKFDFCNWIWCVNSVPIFCHHFVFVVGD</sequence>
<name>A0AAV6I820_9ERIC</name>
<gene>
    <name evidence="1" type="ORF">RHGRI_031455</name>
</gene>
<keyword evidence="2" id="KW-1185">Reference proteome</keyword>
<evidence type="ECO:0008006" key="3">
    <source>
        <dbReference type="Google" id="ProtNLM"/>
    </source>
</evidence>